<evidence type="ECO:0008006" key="3">
    <source>
        <dbReference type="Google" id="ProtNLM"/>
    </source>
</evidence>
<feature type="transmembrane region" description="Helical" evidence="1">
    <location>
        <begin position="126"/>
        <end position="148"/>
    </location>
</feature>
<gene>
    <name evidence="2" type="ORF">MNBD_DELTA03-70</name>
</gene>
<evidence type="ECO:0000256" key="1">
    <source>
        <dbReference type="SAM" id="Phobius"/>
    </source>
</evidence>
<keyword evidence="1" id="KW-0472">Membrane</keyword>
<accession>A0A3B0VZF3</accession>
<keyword evidence="1" id="KW-0812">Transmembrane</keyword>
<proteinExistence type="predicted"/>
<feature type="transmembrane region" description="Helical" evidence="1">
    <location>
        <begin position="289"/>
        <end position="312"/>
    </location>
</feature>
<evidence type="ECO:0000313" key="2">
    <source>
        <dbReference type="EMBL" id="VAW36744.1"/>
    </source>
</evidence>
<organism evidence="2">
    <name type="scientific">hydrothermal vent metagenome</name>
    <dbReference type="NCBI Taxonomy" id="652676"/>
    <lineage>
        <taxon>unclassified sequences</taxon>
        <taxon>metagenomes</taxon>
        <taxon>ecological metagenomes</taxon>
    </lineage>
</organism>
<feature type="transmembrane region" description="Helical" evidence="1">
    <location>
        <begin position="154"/>
        <end position="174"/>
    </location>
</feature>
<sequence>MFPPIMGTKTFAALLVELPLLGLGIYMVVVNMLKYLPARKINIVLPPYAATTPTGGTSVLKVENEEEYPIFSRTPEVAGAAELRADWSKLSPVMRRRFLASDRTDYAEERTTLACLRTWVANVRTWLAFVRTGGAFLGLGLGLIRAYHYGLWRIFDFALVGLGLIMIAEGLYWYSRGHQTAKVGFNSVKRMNAKENIWDFFFPHRQLPNSLIKMAPLPVHKGAAAGIWATTGLALERTVLADRRNFMARLRTVMACGIRTGYSYIRTGLTLFFIGLVFAVYFHKTNVYWYFYEISMILGGLALITEGLLCALPAEKLRQQFPYCNADIEISIPNYGVPCRTWKKAIFDRETK</sequence>
<feature type="transmembrane region" description="Helical" evidence="1">
    <location>
        <begin position="264"/>
        <end position="283"/>
    </location>
</feature>
<reference evidence="2" key="1">
    <citation type="submission" date="2018-06" db="EMBL/GenBank/DDBJ databases">
        <authorList>
            <person name="Zhirakovskaya E."/>
        </authorList>
    </citation>
    <scope>NUCLEOTIDE SEQUENCE</scope>
</reference>
<feature type="transmembrane region" description="Helical" evidence="1">
    <location>
        <begin position="12"/>
        <end position="33"/>
    </location>
</feature>
<protein>
    <recommendedName>
        <fullName evidence="3">DUF202 domain-containing protein</fullName>
    </recommendedName>
</protein>
<keyword evidence="1" id="KW-1133">Transmembrane helix</keyword>
<dbReference type="AlphaFoldDB" id="A0A3B0VZF3"/>
<dbReference type="EMBL" id="UOEX01000182">
    <property type="protein sequence ID" value="VAW36744.1"/>
    <property type="molecule type" value="Genomic_DNA"/>
</dbReference>
<name>A0A3B0VZF3_9ZZZZ</name>